<protein>
    <submittedName>
        <fullName evidence="2">Secreted protein</fullName>
    </submittedName>
</protein>
<dbReference type="Proteomes" id="UP000095287">
    <property type="component" value="Unplaced"/>
</dbReference>
<keyword evidence="1" id="KW-1185">Reference proteome</keyword>
<proteinExistence type="predicted"/>
<name>A0A1I7YL48_9BILA</name>
<dbReference type="WBParaSite" id="L893_g17422.t1">
    <property type="protein sequence ID" value="L893_g17422.t1"/>
    <property type="gene ID" value="L893_g17422"/>
</dbReference>
<dbReference type="AlphaFoldDB" id="A0A1I7YL48"/>
<accession>A0A1I7YL48</accession>
<evidence type="ECO:0000313" key="2">
    <source>
        <dbReference type="WBParaSite" id="L893_g17422.t1"/>
    </source>
</evidence>
<organism evidence="1 2">
    <name type="scientific">Steinernema glaseri</name>
    <dbReference type="NCBI Taxonomy" id="37863"/>
    <lineage>
        <taxon>Eukaryota</taxon>
        <taxon>Metazoa</taxon>
        <taxon>Ecdysozoa</taxon>
        <taxon>Nematoda</taxon>
        <taxon>Chromadorea</taxon>
        <taxon>Rhabditida</taxon>
        <taxon>Tylenchina</taxon>
        <taxon>Panagrolaimomorpha</taxon>
        <taxon>Strongyloidoidea</taxon>
        <taxon>Steinernematidae</taxon>
        <taxon>Steinernema</taxon>
    </lineage>
</organism>
<sequence length="110" mass="12610">MTCALRVRVSVFVSHLFASEWPLASAHASGEKREEARSKELFKDAEDRPFFETCWDLLPAQHPSTLIFDRCLFAVSLSFQYAHHDSPLPIGHIRVVSIDRLYKTHVLMTP</sequence>
<reference evidence="2" key="1">
    <citation type="submission" date="2016-11" db="UniProtKB">
        <authorList>
            <consortium name="WormBaseParasite"/>
        </authorList>
    </citation>
    <scope>IDENTIFICATION</scope>
</reference>
<evidence type="ECO:0000313" key="1">
    <source>
        <dbReference type="Proteomes" id="UP000095287"/>
    </source>
</evidence>